<evidence type="ECO:0000256" key="1">
    <source>
        <dbReference type="ARBA" id="ARBA00022450"/>
    </source>
</evidence>
<feature type="domain" description="Carrier" evidence="3">
    <location>
        <begin position="273"/>
        <end position="350"/>
    </location>
</feature>
<protein>
    <submittedName>
        <fullName evidence="4">Non-ribosomal peptide synthetase</fullName>
    </submittedName>
</protein>
<proteinExistence type="predicted"/>
<dbReference type="Pfam" id="PF00550">
    <property type="entry name" value="PP-binding"/>
    <property type="match status" value="1"/>
</dbReference>
<dbReference type="Pfam" id="PF13193">
    <property type="entry name" value="AMP-binding_C"/>
    <property type="match status" value="1"/>
</dbReference>
<evidence type="ECO:0000256" key="2">
    <source>
        <dbReference type="ARBA" id="ARBA00022553"/>
    </source>
</evidence>
<dbReference type="FunFam" id="3.30.300.30:FF:000010">
    <property type="entry name" value="Enterobactin synthetase component F"/>
    <property type="match status" value="1"/>
</dbReference>
<dbReference type="SUPFAM" id="SSF56801">
    <property type="entry name" value="Acetyl-CoA synthetase-like"/>
    <property type="match status" value="1"/>
</dbReference>
<dbReference type="Pfam" id="PF00501">
    <property type="entry name" value="AMP-binding"/>
    <property type="match status" value="1"/>
</dbReference>
<keyword evidence="5" id="KW-1185">Reference proteome</keyword>
<reference evidence="4 5" key="1">
    <citation type="submission" date="2020-07" db="EMBL/GenBank/DDBJ databases">
        <title>Characterization and genome sequencing of isolate MD1, a novel member within the family Lachnospiraceae.</title>
        <authorList>
            <person name="Rettenmaier R."/>
            <person name="Di Bello L."/>
            <person name="Zinser C."/>
            <person name="Scheitz K."/>
            <person name="Liebl W."/>
            <person name="Zverlov V."/>
        </authorList>
    </citation>
    <scope>NUCLEOTIDE SEQUENCE [LARGE SCALE GENOMIC DNA]</scope>
    <source>
        <strain evidence="4 5">MD1</strain>
    </source>
</reference>
<dbReference type="InterPro" id="IPR045851">
    <property type="entry name" value="AMP-bd_C_sf"/>
</dbReference>
<sequence>MLLRDIIKLTPAHLRMITEWTIPSDSKIHTFIVGGESLERSLADNICKLFQNRVIIYNEYGPTEATVGCMIYQYQPEDVGATVSIGRPADNVQIYVLGDERSLMPVNAPGEMYIGGASVAKGYLNNVDMTRTQFIENPFKPGSKLYKTGDLAKWKKDGNLEFLGRKDFQVKIRGFRVELEEIQNILLSLPQIKDAIIIDRLDKASVRYLCAYLVKAADISEEAIRTELNKKLPGYMIPSSYVFLKELPLTSNGKIDRDQLPEPENKTSNTYCLPSSPIETALLDIWKELLKRDDIGVEDNFFELGGDSIKAVQFEVEAEKQGIYHGDMLSVQIYETPTIRTLAAFIENPNK</sequence>
<dbReference type="SUPFAM" id="SSF47336">
    <property type="entry name" value="ACP-like"/>
    <property type="match status" value="1"/>
</dbReference>
<organism evidence="4 5">
    <name type="scientific">Variimorphobacter saccharofermentans</name>
    <dbReference type="NCBI Taxonomy" id="2755051"/>
    <lineage>
        <taxon>Bacteria</taxon>
        <taxon>Bacillati</taxon>
        <taxon>Bacillota</taxon>
        <taxon>Clostridia</taxon>
        <taxon>Lachnospirales</taxon>
        <taxon>Lachnospiraceae</taxon>
        <taxon>Variimorphobacter</taxon>
    </lineage>
</organism>
<evidence type="ECO:0000313" key="4">
    <source>
        <dbReference type="EMBL" id="MBB2182399.1"/>
    </source>
</evidence>
<dbReference type="GO" id="GO:0044550">
    <property type="term" value="P:secondary metabolite biosynthetic process"/>
    <property type="evidence" value="ECO:0007669"/>
    <property type="project" value="TreeGrafter"/>
</dbReference>
<evidence type="ECO:0000313" key="5">
    <source>
        <dbReference type="Proteomes" id="UP000574276"/>
    </source>
</evidence>
<dbReference type="InterPro" id="IPR042099">
    <property type="entry name" value="ANL_N_sf"/>
</dbReference>
<comment type="caution">
    <text evidence="4">The sequence shown here is derived from an EMBL/GenBank/DDBJ whole genome shotgun (WGS) entry which is preliminary data.</text>
</comment>
<dbReference type="InterPro" id="IPR036736">
    <property type="entry name" value="ACP-like_sf"/>
</dbReference>
<name>A0A839K0E7_9FIRM</name>
<dbReference type="AlphaFoldDB" id="A0A839K0E7"/>
<dbReference type="Gene3D" id="3.30.300.30">
    <property type="match status" value="1"/>
</dbReference>
<gene>
    <name evidence="4" type="ORF">H0486_05855</name>
</gene>
<dbReference type="PANTHER" id="PTHR45527">
    <property type="entry name" value="NONRIBOSOMAL PEPTIDE SYNTHETASE"/>
    <property type="match status" value="1"/>
</dbReference>
<dbReference type="Gene3D" id="1.10.1200.10">
    <property type="entry name" value="ACP-like"/>
    <property type="match status" value="1"/>
</dbReference>
<dbReference type="GO" id="GO:0031177">
    <property type="term" value="F:phosphopantetheine binding"/>
    <property type="evidence" value="ECO:0007669"/>
    <property type="project" value="TreeGrafter"/>
</dbReference>
<dbReference type="GO" id="GO:0005737">
    <property type="term" value="C:cytoplasm"/>
    <property type="evidence" value="ECO:0007669"/>
    <property type="project" value="TreeGrafter"/>
</dbReference>
<accession>A0A839K0E7</accession>
<evidence type="ECO:0000259" key="3">
    <source>
        <dbReference type="PROSITE" id="PS50075"/>
    </source>
</evidence>
<dbReference type="RefSeq" id="WP_228352123.1">
    <property type="nucleotide sequence ID" value="NZ_JACEGA010000001.1"/>
</dbReference>
<dbReference type="EMBL" id="JACEGA010000001">
    <property type="protein sequence ID" value="MBB2182399.1"/>
    <property type="molecule type" value="Genomic_DNA"/>
</dbReference>
<dbReference type="Gene3D" id="3.40.50.12780">
    <property type="entry name" value="N-terminal domain of ligase-like"/>
    <property type="match status" value="1"/>
</dbReference>
<dbReference type="Proteomes" id="UP000574276">
    <property type="component" value="Unassembled WGS sequence"/>
</dbReference>
<keyword evidence="1" id="KW-0596">Phosphopantetheine</keyword>
<dbReference type="InterPro" id="IPR000873">
    <property type="entry name" value="AMP-dep_synth/lig_dom"/>
</dbReference>
<dbReference type="PANTHER" id="PTHR45527:SF1">
    <property type="entry name" value="FATTY ACID SYNTHASE"/>
    <property type="match status" value="1"/>
</dbReference>
<dbReference type="InterPro" id="IPR025110">
    <property type="entry name" value="AMP-bd_C"/>
</dbReference>
<dbReference type="GO" id="GO:0043041">
    <property type="term" value="P:amino acid activation for nonribosomal peptide biosynthetic process"/>
    <property type="evidence" value="ECO:0007669"/>
    <property type="project" value="TreeGrafter"/>
</dbReference>
<keyword evidence="2" id="KW-0597">Phosphoprotein</keyword>
<dbReference type="InterPro" id="IPR009081">
    <property type="entry name" value="PP-bd_ACP"/>
</dbReference>
<dbReference type="PROSITE" id="PS50075">
    <property type="entry name" value="CARRIER"/>
    <property type="match status" value="1"/>
</dbReference>